<dbReference type="EMBL" id="MN739759">
    <property type="protein sequence ID" value="QHT25223.1"/>
    <property type="molecule type" value="Genomic_DNA"/>
</dbReference>
<accession>A0A6C0E9Z9</accession>
<evidence type="ECO:0000259" key="1">
    <source>
        <dbReference type="Pfam" id="PF16778"/>
    </source>
</evidence>
<protein>
    <recommendedName>
        <fullName evidence="1">Phage tail assembly chaperone-like domain-containing protein</fullName>
    </recommendedName>
</protein>
<dbReference type="InterPro" id="IPR031893">
    <property type="entry name" value="Phage_tail_APC"/>
</dbReference>
<dbReference type="Pfam" id="PF16778">
    <property type="entry name" value="Phage_tail_APC"/>
    <property type="match status" value="1"/>
</dbReference>
<name>A0A6C0E9Z9_9ZZZZ</name>
<dbReference type="AlphaFoldDB" id="A0A6C0E9Z9"/>
<feature type="domain" description="Phage tail assembly chaperone-like" evidence="1">
    <location>
        <begin position="82"/>
        <end position="142"/>
    </location>
</feature>
<organism evidence="2">
    <name type="scientific">viral metagenome</name>
    <dbReference type="NCBI Taxonomy" id="1070528"/>
    <lineage>
        <taxon>unclassified sequences</taxon>
        <taxon>metagenomes</taxon>
        <taxon>organismal metagenomes</taxon>
    </lineage>
</organism>
<proteinExistence type="predicted"/>
<evidence type="ECO:0000313" key="2">
    <source>
        <dbReference type="EMBL" id="QHT25223.1"/>
    </source>
</evidence>
<dbReference type="Gene3D" id="6.10.140.1310">
    <property type="match status" value="1"/>
</dbReference>
<sequence>MKHYALLYKGTTTIFLIYSFETVCDEFYLKLIETNNYDNMECVMPLNYNRISELVVDKIQDNKLYLKIDSVRQSNTIEKEWTKVREKRDNLLKDTDIFFLIDVNKRYTTASLNNMSNYRQSLRNIPDTFKNPFLVVWPVKPELKLK</sequence>
<reference evidence="2" key="1">
    <citation type="journal article" date="2020" name="Nature">
        <title>Giant virus diversity and host interactions through global metagenomics.</title>
        <authorList>
            <person name="Schulz F."/>
            <person name="Roux S."/>
            <person name="Paez-Espino D."/>
            <person name="Jungbluth S."/>
            <person name="Walsh D.A."/>
            <person name="Denef V.J."/>
            <person name="McMahon K.D."/>
            <person name="Konstantinidis K.T."/>
            <person name="Eloe-Fadrosh E.A."/>
            <person name="Kyrpides N.C."/>
            <person name="Woyke T."/>
        </authorList>
    </citation>
    <scope>NUCLEOTIDE SEQUENCE</scope>
    <source>
        <strain evidence="2">GVMAG-M-3300023179-150</strain>
    </source>
</reference>